<dbReference type="SMART" id="SM00703">
    <property type="entry name" value="NRF"/>
    <property type="match status" value="1"/>
</dbReference>
<protein>
    <submittedName>
        <fullName evidence="1">NRF domain-containing protein</fullName>
    </submittedName>
</protein>
<dbReference type="PANTHER" id="PTHR11161:SF55">
    <property type="entry name" value="NOSE RESISTANT-TO-FLUOXETINE PROTEIN N-TERMINAL DOMAIN-CONTAINING PROTEIN"/>
    <property type="match status" value="1"/>
</dbReference>
<dbReference type="Pfam" id="PF20146">
    <property type="entry name" value="NRF"/>
    <property type="match status" value="1"/>
</dbReference>
<evidence type="ECO:0000313" key="1">
    <source>
        <dbReference type="EnsemblMetazoa" id="PPA36101.1"/>
    </source>
</evidence>
<keyword evidence="2" id="KW-1185">Reference proteome</keyword>
<proteinExistence type="predicted"/>
<accession>A0A2A6CXM5</accession>
<sequence>MHRIVVWLVVFLHFTNAEPPNLLLQGAEYLRKVEMAMKEHSHVWERAVLDKENLLDARKIIEAMEQNPQRLSKECSEDIGLIYKAIIELELGALTGNATLTDFDRQVILPMLDSAGRIGPALLRGHLYFPGHFSECKAVDFEVEGRTRRFKGEYFRIHIDVAFRDNSVNGSCEKTAVIFKFGVCLPAGCTSADLNAVFNPELGEPAFPNPVCIVQRTNDDIVPMDAGFYVTVSVMGVIAVIGIAAGVVDYFFGEIAEKAGVTNALPWRLFMSFSLYSNISSIFDVSEANKSGIIGPIHCIRFFSMSWVVLGHFFSTYVVTIGNPFDIAKMLHDFLSEFIQNAYFAVDSFFFMSGLLLTFIWFKNYQKNPAATNSPISWVMFYIHRIIRLSPPFYMMIAFYTWVLKQLYFDLPINMTPLYGADYCRETWWIEMLYVHNWWQNDKTVTT</sequence>
<accession>A0A8R1YR98</accession>
<reference evidence="2" key="1">
    <citation type="journal article" date="2008" name="Nat. Genet.">
        <title>The Pristionchus pacificus genome provides a unique perspective on nematode lifestyle and parasitism.</title>
        <authorList>
            <person name="Dieterich C."/>
            <person name="Clifton S.W."/>
            <person name="Schuster L.N."/>
            <person name="Chinwalla A."/>
            <person name="Delehaunty K."/>
            <person name="Dinkelacker I."/>
            <person name="Fulton L."/>
            <person name="Fulton R."/>
            <person name="Godfrey J."/>
            <person name="Minx P."/>
            <person name="Mitreva M."/>
            <person name="Roeseler W."/>
            <person name="Tian H."/>
            <person name="Witte H."/>
            <person name="Yang S.P."/>
            <person name="Wilson R.K."/>
            <person name="Sommer R.J."/>
        </authorList>
    </citation>
    <scope>NUCLEOTIDE SEQUENCE [LARGE SCALE GENOMIC DNA]</scope>
    <source>
        <strain evidence="2">PS312</strain>
    </source>
</reference>
<dbReference type="Proteomes" id="UP000005239">
    <property type="component" value="Unassembled WGS sequence"/>
</dbReference>
<dbReference type="InterPro" id="IPR052728">
    <property type="entry name" value="O2_lipid_transport_reg"/>
</dbReference>
<name>A0A2A6CXM5_PRIPA</name>
<reference evidence="1" key="2">
    <citation type="submission" date="2022-06" db="UniProtKB">
        <authorList>
            <consortium name="EnsemblMetazoa"/>
        </authorList>
    </citation>
    <scope>IDENTIFICATION</scope>
    <source>
        <strain evidence="1">PS312</strain>
    </source>
</reference>
<organism evidence="1 2">
    <name type="scientific">Pristionchus pacificus</name>
    <name type="common">Parasitic nematode worm</name>
    <dbReference type="NCBI Taxonomy" id="54126"/>
    <lineage>
        <taxon>Eukaryota</taxon>
        <taxon>Metazoa</taxon>
        <taxon>Ecdysozoa</taxon>
        <taxon>Nematoda</taxon>
        <taxon>Chromadorea</taxon>
        <taxon>Rhabditida</taxon>
        <taxon>Rhabditina</taxon>
        <taxon>Diplogasteromorpha</taxon>
        <taxon>Diplogasteroidea</taxon>
        <taxon>Neodiplogasteridae</taxon>
        <taxon>Pristionchus</taxon>
    </lineage>
</organism>
<dbReference type="PANTHER" id="PTHR11161">
    <property type="entry name" value="O-ACYLTRANSFERASE"/>
    <property type="match status" value="1"/>
</dbReference>
<gene>
    <name evidence="1" type="primary">WBGene00274470</name>
</gene>
<dbReference type="InterPro" id="IPR006621">
    <property type="entry name" value="Nose-resist-to-fluoxetine_N"/>
</dbReference>
<dbReference type="OrthoDB" id="207378at2759"/>
<evidence type="ECO:0000313" key="2">
    <source>
        <dbReference type="Proteomes" id="UP000005239"/>
    </source>
</evidence>
<dbReference type="EnsemblMetazoa" id="PPA36101.1">
    <property type="protein sequence ID" value="PPA36101.1"/>
    <property type="gene ID" value="WBGene00274470"/>
</dbReference>
<dbReference type="AlphaFoldDB" id="A0A2A6CXM5"/>